<dbReference type="GO" id="GO:0051301">
    <property type="term" value="P:cell division"/>
    <property type="evidence" value="ECO:0007669"/>
    <property type="project" value="UniProtKB-KW"/>
</dbReference>
<dbReference type="HAMAP" id="MF_02019">
    <property type="entry name" value="MurF"/>
    <property type="match status" value="1"/>
</dbReference>
<evidence type="ECO:0000256" key="10">
    <source>
        <dbReference type="HAMAP-Rule" id="MF_02019"/>
    </source>
</evidence>
<dbReference type="RefSeq" id="WP_111352163.1">
    <property type="nucleotide sequence ID" value="NZ_JAIWKD010000010.1"/>
</dbReference>
<dbReference type="PANTHER" id="PTHR43024">
    <property type="entry name" value="UDP-N-ACETYLMURAMOYL-TRIPEPTIDE--D-ALANYL-D-ALANINE LIGASE"/>
    <property type="match status" value="1"/>
</dbReference>
<evidence type="ECO:0000256" key="3">
    <source>
        <dbReference type="ARBA" id="ARBA00022618"/>
    </source>
</evidence>
<dbReference type="GO" id="GO:0009252">
    <property type="term" value="P:peptidoglycan biosynthetic process"/>
    <property type="evidence" value="ECO:0007669"/>
    <property type="project" value="UniProtKB-UniRule"/>
</dbReference>
<evidence type="ECO:0000256" key="4">
    <source>
        <dbReference type="ARBA" id="ARBA00022741"/>
    </source>
</evidence>
<dbReference type="InterPro" id="IPR013221">
    <property type="entry name" value="Mur_ligase_cen"/>
</dbReference>
<evidence type="ECO:0000256" key="6">
    <source>
        <dbReference type="ARBA" id="ARBA00022960"/>
    </source>
</evidence>
<dbReference type="PANTHER" id="PTHR43024:SF1">
    <property type="entry name" value="UDP-N-ACETYLMURAMOYL-TRIPEPTIDE--D-ALANYL-D-ALANINE LIGASE"/>
    <property type="match status" value="1"/>
</dbReference>
<dbReference type="Proteomes" id="UP000249590">
    <property type="component" value="Unassembled WGS sequence"/>
</dbReference>
<dbReference type="GO" id="GO:0071555">
    <property type="term" value="P:cell wall organization"/>
    <property type="evidence" value="ECO:0007669"/>
    <property type="project" value="UniProtKB-KW"/>
</dbReference>
<dbReference type="InterPro" id="IPR005863">
    <property type="entry name" value="UDP-N-AcMur_synth"/>
</dbReference>
<dbReference type="UniPathway" id="UPA00219"/>
<evidence type="ECO:0000259" key="14">
    <source>
        <dbReference type="Pfam" id="PF08245"/>
    </source>
</evidence>
<dbReference type="Pfam" id="PF02875">
    <property type="entry name" value="Mur_ligase_C"/>
    <property type="match status" value="1"/>
</dbReference>
<evidence type="ECO:0000256" key="9">
    <source>
        <dbReference type="ARBA" id="ARBA00023316"/>
    </source>
</evidence>
<dbReference type="InterPro" id="IPR036615">
    <property type="entry name" value="Mur_ligase_C_dom_sf"/>
</dbReference>
<dbReference type="NCBIfam" id="TIGR01143">
    <property type="entry name" value="murF"/>
    <property type="match status" value="1"/>
</dbReference>
<dbReference type="Gene3D" id="3.90.190.20">
    <property type="entry name" value="Mur ligase, C-terminal domain"/>
    <property type="match status" value="1"/>
</dbReference>
<dbReference type="EMBL" id="QHHQ01000010">
    <property type="protein sequence ID" value="RAH97055.1"/>
    <property type="molecule type" value="Genomic_DNA"/>
</dbReference>
<accession>A0A8B2NGV2</accession>
<dbReference type="Pfam" id="PF01225">
    <property type="entry name" value="Mur_ligase"/>
    <property type="match status" value="1"/>
</dbReference>
<dbReference type="InterPro" id="IPR036565">
    <property type="entry name" value="Mur-like_cat_sf"/>
</dbReference>
<dbReference type="GO" id="GO:0005524">
    <property type="term" value="F:ATP binding"/>
    <property type="evidence" value="ECO:0007669"/>
    <property type="project" value="UniProtKB-UniRule"/>
</dbReference>
<keyword evidence="9 10" id="KW-0961">Cell wall biogenesis/degradation</keyword>
<keyword evidence="16" id="KW-1185">Reference proteome</keyword>
<evidence type="ECO:0000256" key="5">
    <source>
        <dbReference type="ARBA" id="ARBA00022840"/>
    </source>
</evidence>
<dbReference type="Gene3D" id="3.40.1390.10">
    <property type="entry name" value="MurE/MurF, N-terminal domain"/>
    <property type="match status" value="1"/>
</dbReference>
<evidence type="ECO:0000259" key="13">
    <source>
        <dbReference type="Pfam" id="PF02875"/>
    </source>
</evidence>
<dbReference type="SUPFAM" id="SSF53623">
    <property type="entry name" value="MurD-like peptide ligases, catalytic domain"/>
    <property type="match status" value="1"/>
</dbReference>
<comment type="similarity">
    <text evidence="10">Belongs to the MurCDEF family. MurF subfamily.</text>
</comment>
<comment type="function">
    <text evidence="10 11">Involved in cell wall formation. Catalyzes the final step in the synthesis of UDP-N-acetylmuramoyl-pentapeptide, the precursor of murein.</text>
</comment>
<proteinExistence type="inferred from homology"/>
<feature type="domain" description="Mur ligase central" evidence="14">
    <location>
        <begin position="108"/>
        <end position="291"/>
    </location>
</feature>
<evidence type="ECO:0000256" key="8">
    <source>
        <dbReference type="ARBA" id="ARBA00023306"/>
    </source>
</evidence>
<dbReference type="OrthoDB" id="9800958at2"/>
<dbReference type="EC" id="6.3.2.10" evidence="10 11"/>
<dbReference type="AlphaFoldDB" id="A0A8B2NGV2"/>
<keyword evidence="1 10" id="KW-0963">Cytoplasm</keyword>
<evidence type="ECO:0000259" key="12">
    <source>
        <dbReference type="Pfam" id="PF01225"/>
    </source>
</evidence>
<organism evidence="15 16">
    <name type="scientific">Acuticoccus sediminis</name>
    <dbReference type="NCBI Taxonomy" id="2184697"/>
    <lineage>
        <taxon>Bacteria</taxon>
        <taxon>Pseudomonadati</taxon>
        <taxon>Pseudomonadota</taxon>
        <taxon>Alphaproteobacteria</taxon>
        <taxon>Hyphomicrobiales</taxon>
        <taxon>Amorphaceae</taxon>
        <taxon>Acuticoccus</taxon>
    </lineage>
</organism>
<sequence>MTAIWTLGELADAAQGRLLGVPRDTPVSGISIDTRTLQPGDAFFAIVGVSMDAHRFVPAALEAGACAAVVSHGEAERAVVVDDVLAALGRVGVAARARLAGGTPVVAVTGSVGKTGTKEMLRLAFESGGPVHASAASYNNHWGVPLSLARMPADVDAAIFEIGMNHAGEITPLTRMVRPTIAIITQVAAVHLEFFDSVAAIADAKAEIFAGLEDGGVAIIPADNDHTERMAAAARAAGAEVVLFGKGGDVSLVSLDAGGDAVADVFGETVYFELSDPAPHVANNALAVLAALSVAGWDIEAGAAALKAWSAPQGRGRRVRLRPAGGEAVLLDDWFNANPSSMGAAIATLGRVPAQRRIAILGDMRELGPTADDLHRGLAPLLVDADVRIVHTVGEMTKHLRDALPFELRGVHAATAGELVGQLPEVEPGDAVLVKGSKAIGLGAVVEAIEERYGLTDV</sequence>
<keyword evidence="7 10" id="KW-0573">Peptidoglycan synthesis</keyword>
<comment type="caution">
    <text evidence="15">The sequence shown here is derived from an EMBL/GenBank/DDBJ whole genome shotgun (WGS) entry which is preliminary data.</text>
</comment>
<dbReference type="InterPro" id="IPR004101">
    <property type="entry name" value="Mur_ligase_C"/>
</dbReference>
<keyword evidence="6 10" id="KW-0133">Cell shape</keyword>
<dbReference type="GO" id="GO:0047480">
    <property type="term" value="F:UDP-N-acetylmuramoyl-tripeptide-D-alanyl-D-alanine ligase activity"/>
    <property type="evidence" value="ECO:0007669"/>
    <property type="project" value="UniProtKB-UniRule"/>
</dbReference>
<dbReference type="InterPro" id="IPR035911">
    <property type="entry name" value="MurE/MurF_N"/>
</dbReference>
<keyword evidence="3 10" id="KW-0132">Cell division</keyword>
<dbReference type="GO" id="GO:0008360">
    <property type="term" value="P:regulation of cell shape"/>
    <property type="evidence" value="ECO:0007669"/>
    <property type="project" value="UniProtKB-KW"/>
</dbReference>
<feature type="domain" description="Mur ligase C-terminal" evidence="13">
    <location>
        <begin position="319"/>
        <end position="437"/>
    </location>
</feature>
<feature type="domain" description="Mur ligase N-terminal catalytic" evidence="12">
    <location>
        <begin position="27"/>
        <end position="74"/>
    </location>
</feature>
<comment type="subcellular location">
    <subcellularLocation>
        <location evidence="10 11">Cytoplasm</location>
    </subcellularLocation>
</comment>
<dbReference type="InterPro" id="IPR000713">
    <property type="entry name" value="Mur_ligase_N"/>
</dbReference>
<dbReference type="InterPro" id="IPR051046">
    <property type="entry name" value="MurCDEF_CellWall_CoF430Synth"/>
</dbReference>
<comment type="caution">
    <text evidence="10">Lacks conserved residue(s) required for the propagation of feature annotation.</text>
</comment>
<name>A0A8B2NGV2_9HYPH</name>
<evidence type="ECO:0000256" key="7">
    <source>
        <dbReference type="ARBA" id="ARBA00022984"/>
    </source>
</evidence>
<dbReference type="SUPFAM" id="SSF63418">
    <property type="entry name" value="MurE/MurF N-terminal domain"/>
    <property type="match status" value="1"/>
</dbReference>
<keyword evidence="8 10" id="KW-0131">Cell cycle</keyword>
<reference evidence="15 16" key="1">
    <citation type="submission" date="2018-05" db="EMBL/GenBank/DDBJ databases">
        <title>Acuticoccus sediminis sp. nov., isolated from deep-sea sediment of Indian Ocean.</title>
        <authorList>
            <person name="Liu X."/>
            <person name="Lai Q."/>
            <person name="Du Y."/>
            <person name="Sun F."/>
            <person name="Zhang X."/>
            <person name="Wang S."/>
            <person name="Shao Z."/>
        </authorList>
    </citation>
    <scope>NUCLEOTIDE SEQUENCE [LARGE SCALE GENOMIC DNA]</scope>
    <source>
        <strain evidence="15 16">PTG4-2</strain>
    </source>
</reference>
<dbReference type="Pfam" id="PF08245">
    <property type="entry name" value="Mur_ligase_M"/>
    <property type="match status" value="1"/>
</dbReference>
<gene>
    <name evidence="10" type="primary">murF</name>
    <name evidence="15" type="ORF">DLJ53_30760</name>
</gene>
<keyword evidence="5 10" id="KW-0067">ATP-binding</keyword>
<evidence type="ECO:0000313" key="16">
    <source>
        <dbReference type="Proteomes" id="UP000249590"/>
    </source>
</evidence>
<keyword evidence="4 10" id="KW-0547">Nucleotide-binding</keyword>
<protein>
    <recommendedName>
        <fullName evidence="10 11">UDP-N-acetylmuramoyl-tripeptide--D-alanyl-D-alanine ligase</fullName>
        <ecNumber evidence="10 11">6.3.2.10</ecNumber>
    </recommendedName>
    <alternativeName>
        <fullName evidence="10">D-alanyl-D-alanine-adding enzyme</fullName>
    </alternativeName>
</protein>
<comment type="pathway">
    <text evidence="10 11">Cell wall biogenesis; peptidoglycan biosynthesis.</text>
</comment>
<evidence type="ECO:0000256" key="1">
    <source>
        <dbReference type="ARBA" id="ARBA00022490"/>
    </source>
</evidence>
<keyword evidence="2 10" id="KW-0436">Ligase</keyword>
<evidence type="ECO:0000313" key="15">
    <source>
        <dbReference type="EMBL" id="RAH97055.1"/>
    </source>
</evidence>
<dbReference type="Gene3D" id="3.40.1190.10">
    <property type="entry name" value="Mur-like, catalytic domain"/>
    <property type="match status" value="1"/>
</dbReference>
<comment type="catalytic activity">
    <reaction evidence="10 11">
        <text>D-alanyl-D-alanine + UDP-N-acetyl-alpha-D-muramoyl-L-alanyl-gamma-D-glutamyl-meso-2,6-diaminopimelate + ATP = UDP-N-acetyl-alpha-D-muramoyl-L-alanyl-gamma-D-glutamyl-meso-2,6-diaminopimeloyl-D-alanyl-D-alanine + ADP + phosphate + H(+)</text>
        <dbReference type="Rhea" id="RHEA:28374"/>
        <dbReference type="ChEBI" id="CHEBI:15378"/>
        <dbReference type="ChEBI" id="CHEBI:30616"/>
        <dbReference type="ChEBI" id="CHEBI:43474"/>
        <dbReference type="ChEBI" id="CHEBI:57822"/>
        <dbReference type="ChEBI" id="CHEBI:61386"/>
        <dbReference type="ChEBI" id="CHEBI:83905"/>
        <dbReference type="ChEBI" id="CHEBI:456216"/>
        <dbReference type="EC" id="6.3.2.10"/>
    </reaction>
</comment>
<evidence type="ECO:0000256" key="11">
    <source>
        <dbReference type="RuleBase" id="RU004136"/>
    </source>
</evidence>
<dbReference type="SUPFAM" id="SSF53244">
    <property type="entry name" value="MurD-like peptide ligases, peptide-binding domain"/>
    <property type="match status" value="1"/>
</dbReference>
<dbReference type="GO" id="GO:0005737">
    <property type="term" value="C:cytoplasm"/>
    <property type="evidence" value="ECO:0007669"/>
    <property type="project" value="UniProtKB-SubCell"/>
</dbReference>
<evidence type="ECO:0000256" key="2">
    <source>
        <dbReference type="ARBA" id="ARBA00022598"/>
    </source>
</evidence>